<dbReference type="EMBL" id="JAALHA020000016">
    <property type="protein sequence ID" value="MDR9898216.1"/>
    <property type="molecule type" value="Genomic_DNA"/>
</dbReference>
<organism evidence="3 4">
    <name type="scientific">Aetokthonos hydrillicola Thurmond2011</name>
    <dbReference type="NCBI Taxonomy" id="2712845"/>
    <lineage>
        <taxon>Bacteria</taxon>
        <taxon>Bacillati</taxon>
        <taxon>Cyanobacteriota</taxon>
        <taxon>Cyanophyceae</taxon>
        <taxon>Nostocales</taxon>
        <taxon>Hapalosiphonaceae</taxon>
        <taxon>Aetokthonos</taxon>
    </lineage>
</organism>
<dbReference type="PROSITE" id="PS51257">
    <property type="entry name" value="PROKAR_LIPOPROTEIN"/>
    <property type="match status" value="1"/>
</dbReference>
<name>A0AAP5IB69_9CYAN</name>
<gene>
    <name evidence="3" type="ORF">G7B40_027185</name>
</gene>
<evidence type="ECO:0000256" key="2">
    <source>
        <dbReference type="SAM" id="SignalP"/>
    </source>
</evidence>
<keyword evidence="4" id="KW-1185">Reference proteome</keyword>
<evidence type="ECO:0000256" key="1">
    <source>
        <dbReference type="SAM" id="MobiDB-lite"/>
    </source>
</evidence>
<evidence type="ECO:0000313" key="3">
    <source>
        <dbReference type="EMBL" id="MDR9898216.1"/>
    </source>
</evidence>
<feature type="compositionally biased region" description="Polar residues" evidence="1">
    <location>
        <begin position="87"/>
        <end position="108"/>
    </location>
</feature>
<feature type="signal peptide" evidence="2">
    <location>
        <begin position="1"/>
        <end position="30"/>
    </location>
</feature>
<feature type="compositionally biased region" description="Polar residues" evidence="1">
    <location>
        <begin position="48"/>
        <end position="60"/>
    </location>
</feature>
<evidence type="ECO:0000313" key="4">
    <source>
        <dbReference type="Proteomes" id="UP000667802"/>
    </source>
</evidence>
<dbReference type="AlphaFoldDB" id="A0AAP5IB69"/>
<dbReference type="Proteomes" id="UP000667802">
    <property type="component" value="Unassembled WGS sequence"/>
</dbReference>
<protein>
    <recommendedName>
        <fullName evidence="5">Secreted protein</fullName>
    </recommendedName>
</protein>
<feature type="region of interest" description="Disordered" evidence="1">
    <location>
        <begin position="87"/>
        <end position="109"/>
    </location>
</feature>
<keyword evidence="2" id="KW-0732">Signal</keyword>
<sequence length="133" mass="14032">MKFKLLSLGLFSLSAVSPIIISSVTHPAMAGCVAVDVSTQVAVDGNRRGNQSNNTNQNFGPNCRNGSGGNVTTVGNQVCHSANCVQSRNSSQFADGDPKSSTGVNTPNIPIKVHVPVHVYDPSKNPNFPFHKK</sequence>
<evidence type="ECO:0008006" key="5">
    <source>
        <dbReference type="Google" id="ProtNLM"/>
    </source>
</evidence>
<comment type="caution">
    <text evidence="3">The sequence shown here is derived from an EMBL/GenBank/DDBJ whole genome shotgun (WGS) entry which is preliminary data.</text>
</comment>
<accession>A0AAP5IB69</accession>
<feature type="chain" id="PRO_5042959364" description="Secreted protein" evidence="2">
    <location>
        <begin position="31"/>
        <end position="133"/>
    </location>
</feature>
<dbReference type="RefSeq" id="WP_208354652.1">
    <property type="nucleotide sequence ID" value="NZ_JAALHA020000016.1"/>
</dbReference>
<proteinExistence type="predicted"/>
<feature type="region of interest" description="Disordered" evidence="1">
    <location>
        <begin position="45"/>
        <end position="67"/>
    </location>
</feature>
<reference evidence="4" key="1">
    <citation type="journal article" date="2021" name="Science">
        <title>Hunting the eagle killer: A cyanobacterial neurotoxin causes vacuolar myelinopathy.</title>
        <authorList>
            <person name="Breinlinger S."/>
            <person name="Phillips T.J."/>
            <person name="Haram B.N."/>
            <person name="Mares J."/>
            <person name="Martinez Yerena J.A."/>
            <person name="Hrouzek P."/>
            <person name="Sobotka R."/>
            <person name="Henderson W.M."/>
            <person name="Schmieder P."/>
            <person name="Williams S.M."/>
            <person name="Lauderdale J.D."/>
            <person name="Wilde H.D."/>
            <person name="Gerrin W."/>
            <person name="Kust A."/>
            <person name="Washington J.W."/>
            <person name="Wagner C."/>
            <person name="Geier B."/>
            <person name="Liebeke M."/>
            <person name="Enke H."/>
            <person name="Niedermeyer T.H.J."/>
            <person name="Wilde S.B."/>
        </authorList>
    </citation>
    <scope>NUCLEOTIDE SEQUENCE [LARGE SCALE GENOMIC DNA]</scope>
    <source>
        <strain evidence="4">Thurmond2011</strain>
    </source>
</reference>